<feature type="domain" description="Nudix hydrolase" evidence="2">
    <location>
        <begin position="1"/>
        <end position="172"/>
    </location>
</feature>
<evidence type="ECO:0000256" key="1">
    <source>
        <dbReference type="ARBA" id="ARBA00022801"/>
    </source>
</evidence>
<dbReference type="SUPFAM" id="SSF55811">
    <property type="entry name" value="Nudix"/>
    <property type="match status" value="1"/>
</dbReference>
<accession>C5CIM9</accession>
<name>C5CIM9_KOSOT</name>
<sequence>MKLDDLIPYDSEKGAGLLIKVGPHYIFQVSGEKHNILNGERFFSGIGGHVEASESFVEAAIREAIEEIGTEVELLSSEKTYYLKHTGQIIELSLDEEITPLMIYEMVHPRGTPKAGKLYYIVIFIAELKGDIGELDSREVSAILGLKKEQITEYVDKKVSIEKILEQGGVVLRGKISAGTKLFPLGTAAAFGKVIRFLSRRGEKT</sequence>
<gene>
    <name evidence="3" type="ordered locus">Kole_1191</name>
</gene>
<keyword evidence="4" id="KW-1185">Reference proteome</keyword>
<dbReference type="EMBL" id="CP001634">
    <property type="protein sequence ID" value="ACR79891.1"/>
    <property type="molecule type" value="Genomic_DNA"/>
</dbReference>
<dbReference type="Gene3D" id="3.90.79.10">
    <property type="entry name" value="Nucleoside Triphosphate Pyrophosphohydrolase"/>
    <property type="match status" value="1"/>
</dbReference>
<dbReference type="PROSITE" id="PS00893">
    <property type="entry name" value="NUDIX_BOX"/>
    <property type="match status" value="1"/>
</dbReference>
<dbReference type="Pfam" id="PF00293">
    <property type="entry name" value="NUDIX"/>
    <property type="match status" value="1"/>
</dbReference>
<dbReference type="AlphaFoldDB" id="C5CIM9"/>
<dbReference type="KEGG" id="kol:Kole_1191"/>
<keyword evidence="1 3" id="KW-0378">Hydrolase</keyword>
<dbReference type="InterPro" id="IPR020084">
    <property type="entry name" value="NUDIX_hydrolase_CS"/>
</dbReference>
<dbReference type="InterPro" id="IPR015797">
    <property type="entry name" value="NUDIX_hydrolase-like_dom_sf"/>
</dbReference>
<dbReference type="OrthoDB" id="9804563at2"/>
<dbReference type="GO" id="GO:0016787">
    <property type="term" value="F:hydrolase activity"/>
    <property type="evidence" value="ECO:0007669"/>
    <property type="project" value="UniProtKB-KW"/>
</dbReference>
<dbReference type="InterPro" id="IPR000086">
    <property type="entry name" value="NUDIX_hydrolase_dom"/>
</dbReference>
<dbReference type="HOGENOM" id="CLU_1336056_0_0_0"/>
<dbReference type="eggNOG" id="COG0494">
    <property type="taxonomic scope" value="Bacteria"/>
</dbReference>
<dbReference type="Proteomes" id="UP000002382">
    <property type="component" value="Chromosome"/>
</dbReference>
<protein>
    <submittedName>
        <fullName evidence="3">NUDIX hydrolase</fullName>
    </submittedName>
</protein>
<dbReference type="STRING" id="521045.Kole_1191"/>
<organism evidence="3 4">
    <name type="scientific">Kosmotoga olearia (strain ATCC BAA-1733 / DSM 21960 / TBF 19.5.1)</name>
    <dbReference type="NCBI Taxonomy" id="521045"/>
    <lineage>
        <taxon>Bacteria</taxon>
        <taxon>Thermotogati</taxon>
        <taxon>Thermotogota</taxon>
        <taxon>Thermotogae</taxon>
        <taxon>Kosmotogales</taxon>
        <taxon>Kosmotogaceae</taxon>
        <taxon>Kosmotoga</taxon>
    </lineage>
</organism>
<evidence type="ECO:0000313" key="4">
    <source>
        <dbReference type="Proteomes" id="UP000002382"/>
    </source>
</evidence>
<proteinExistence type="predicted"/>
<evidence type="ECO:0000259" key="2">
    <source>
        <dbReference type="PROSITE" id="PS51462"/>
    </source>
</evidence>
<reference evidence="3 4" key="1">
    <citation type="submission" date="2009-06" db="EMBL/GenBank/DDBJ databases">
        <title>Complete sequence of Thermotogales bacterium TBF 19.5.1.</title>
        <authorList>
            <consortium name="US DOE Joint Genome Institute"/>
            <person name="Lucas S."/>
            <person name="Copeland A."/>
            <person name="Lapidus A."/>
            <person name="Glavina del Rio T."/>
            <person name="Tice H."/>
            <person name="Bruce D."/>
            <person name="Goodwin L."/>
            <person name="Pitluck S."/>
            <person name="Chertkov O."/>
            <person name="Brettin T."/>
            <person name="Detter J.C."/>
            <person name="Han C."/>
            <person name="Schmutz J."/>
            <person name="Larimer F."/>
            <person name="Land M."/>
            <person name="Hauser L."/>
            <person name="Kyrpides N."/>
            <person name="Ovchinnikova G."/>
            <person name="Noll K."/>
        </authorList>
    </citation>
    <scope>NUCLEOTIDE SEQUENCE [LARGE SCALE GENOMIC DNA]</scope>
    <source>
        <strain evidence="4">ATCC BAA-1733 / DSM 21960 / TBF 19.5.1</strain>
    </source>
</reference>
<evidence type="ECO:0000313" key="3">
    <source>
        <dbReference type="EMBL" id="ACR79891.1"/>
    </source>
</evidence>
<reference evidence="3 4" key="2">
    <citation type="journal article" date="2011" name="J. Bacteriol.">
        <title>Genome Sequence of Kosmotoga olearia Strain TBF 19.5.1, a Thermophilic Bacterium with a Wide Growth Temperature Range, Isolated from the Troll B Oil Platform in the North Sea.</title>
        <authorList>
            <person name="Swithers K.S."/>
            <person name="Dipippo J.L."/>
            <person name="Bruce D.C."/>
            <person name="Detter C."/>
            <person name="Tapia R."/>
            <person name="Han S."/>
            <person name="Goodwin L.A."/>
            <person name="Han J."/>
            <person name="Woyke T."/>
            <person name="Pitluck S."/>
            <person name="Pennacchio L."/>
            <person name="Nolan M."/>
            <person name="Mikhailova N."/>
            <person name="Land M.L."/>
            <person name="Nesbo C.L."/>
            <person name="Gogarten J.P."/>
            <person name="Noll K.M."/>
        </authorList>
    </citation>
    <scope>NUCLEOTIDE SEQUENCE [LARGE SCALE GENOMIC DNA]</scope>
    <source>
        <strain evidence="4">ATCC BAA-1733 / DSM 21960 / TBF 19.5.1</strain>
    </source>
</reference>
<dbReference type="PROSITE" id="PS51462">
    <property type="entry name" value="NUDIX"/>
    <property type="match status" value="1"/>
</dbReference>
<dbReference type="RefSeq" id="WP_015868548.1">
    <property type="nucleotide sequence ID" value="NC_012785.1"/>
</dbReference>